<dbReference type="EMBL" id="JAOTJC010000011">
    <property type="protein sequence ID" value="MCU7555370.1"/>
    <property type="molecule type" value="Genomic_DNA"/>
</dbReference>
<comment type="caution">
    <text evidence="1">The sequence shown here is derived from an EMBL/GenBank/DDBJ whole genome shotgun (WGS) entry which is preliminary data.</text>
</comment>
<dbReference type="InterPro" id="IPR011330">
    <property type="entry name" value="Glyco_hydro/deAcase_b/a-brl"/>
</dbReference>
<sequence>MGTSAPSVGELTKPTQPPLLFVLSIDTEEEWDWEQGFPESDFALDNIKQLPGLQALFAELGVRPTYFVDYAVADDSQAVHTLRPYVEEKLCEIGAHLHPWANPPFYGATGEKESHVVNLPSSQVEAKLKALIDKLREQFGTTPRSFRTGRWGINGEVLQLLTQYGIDVDSSVYPFYRTDYFDCSDAPLLPYWPDSQTPTVAGAQRAIYEIPVTVGFNRADFSKSNAIYKQLSHPAAKLLRPVGVAWHTRLLRQLYLCPELTTSDDMIALCQRALENDYPVLHMFMHSSSLVDNGNSLVAQKNAFETITTAIRRVVDFVSEQRAVRFCTISEAGHLLKQRC</sequence>
<proteinExistence type="predicted"/>
<reference evidence="2" key="1">
    <citation type="submission" date="2023-07" db="EMBL/GenBank/DDBJ databases">
        <title>Study on multiphase classification of strain Alteromonas salexigens isolated from the Yellow Sea.</title>
        <authorList>
            <person name="Sun L."/>
        </authorList>
    </citation>
    <scope>NUCLEOTIDE SEQUENCE [LARGE SCALE GENOMIC DNA]</scope>
    <source>
        <strain evidence="2">ASW11-19</strain>
    </source>
</reference>
<dbReference type="CDD" id="cd10935">
    <property type="entry name" value="CE4_WalW"/>
    <property type="match status" value="1"/>
</dbReference>
<organism evidence="1 2">
    <name type="scientific">Alteromonas salexigens</name>
    <dbReference type="NCBI Taxonomy" id="2982530"/>
    <lineage>
        <taxon>Bacteria</taxon>
        <taxon>Pseudomonadati</taxon>
        <taxon>Pseudomonadota</taxon>
        <taxon>Gammaproteobacteria</taxon>
        <taxon>Alteromonadales</taxon>
        <taxon>Alteromonadaceae</taxon>
        <taxon>Alteromonas/Salinimonas group</taxon>
        <taxon>Alteromonas</taxon>
    </lineage>
</organism>
<evidence type="ECO:0000313" key="2">
    <source>
        <dbReference type="Proteomes" id="UP001209257"/>
    </source>
</evidence>
<gene>
    <name evidence="1" type="ORF">OCL06_12305</name>
</gene>
<dbReference type="Proteomes" id="UP001209257">
    <property type="component" value="Unassembled WGS sequence"/>
</dbReference>
<dbReference type="Gene3D" id="3.20.20.370">
    <property type="entry name" value="Glycoside hydrolase/deacetylase"/>
    <property type="match status" value="1"/>
</dbReference>
<accession>A0ABT2VPY3</accession>
<name>A0ABT2VPY3_9ALTE</name>
<evidence type="ECO:0000313" key="1">
    <source>
        <dbReference type="EMBL" id="MCU7555370.1"/>
    </source>
</evidence>
<dbReference type="SUPFAM" id="SSF88713">
    <property type="entry name" value="Glycoside hydrolase/deacetylase"/>
    <property type="match status" value="1"/>
</dbReference>
<keyword evidence="2" id="KW-1185">Reference proteome</keyword>
<protein>
    <submittedName>
        <fullName evidence="1">Polysaccharide deacetylase family protein</fullName>
    </submittedName>
</protein>